<protein>
    <submittedName>
        <fullName evidence="2">Uncharacterized protein</fullName>
    </submittedName>
</protein>
<keyword evidence="3" id="KW-1185">Reference proteome</keyword>
<accession>A0A1N6SNB9</accession>
<evidence type="ECO:0000313" key="3">
    <source>
        <dbReference type="Proteomes" id="UP000186819"/>
    </source>
</evidence>
<dbReference type="AlphaFoldDB" id="A0A1N6SNB9"/>
<evidence type="ECO:0000256" key="1">
    <source>
        <dbReference type="SAM" id="MobiDB-lite"/>
    </source>
</evidence>
<dbReference type="STRING" id="34027.SAMN05421829_104157"/>
<gene>
    <name evidence="2" type="ORF">SAMN05421829_104157</name>
</gene>
<feature type="region of interest" description="Disordered" evidence="1">
    <location>
        <begin position="1"/>
        <end position="27"/>
    </location>
</feature>
<reference evidence="3" key="1">
    <citation type="submission" date="2017-01" db="EMBL/GenBank/DDBJ databases">
        <authorList>
            <person name="Varghese N."/>
            <person name="Submissions S."/>
        </authorList>
    </citation>
    <scope>NUCLEOTIDE SEQUENCE [LARGE SCALE GENOMIC DNA]</scope>
    <source>
        <strain evidence="3">ATCC 51758</strain>
    </source>
</reference>
<dbReference type="Proteomes" id="UP000186819">
    <property type="component" value="Unassembled WGS sequence"/>
</dbReference>
<dbReference type="EMBL" id="FTMD01000004">
    <property type="protein sequence ID" value="SIQ42625.1"/>
    <property type="molecule type" value="Genomic_DNA"/>
</dbReference>
<organism evidence="2 3">
    <name type="scientific">Aromatoleum tolulyticum</name>
    <dbReference type="NCBI Taxonomy" id="34027"/>
    <lineage>
        <taxon>Bacteria</taxon>
        <taxon>Pseudomonadati</taxon>
        <taxon>Pseudomonadota</taxon>
        <taxon>Betaproteobacteria</taxon>
        <taxon>Rhodocyclales</taxon>
        <taxon>Rhodocyclaceae</taxon>
        <taxon>Aromatoleum</taxon>
    </lineage>
</organism>
<evidence type="ECO:0000313" key="2">
    <source>
        <dbReference type="EMBL" id="SIQ42625.1"/>
    </source>
</evidence>
<proteinExistence type="predicted"/>
<name>A0A1N6SNB9_9RHOO</name>
<sequence length="252" mass="26615">MGMTPESSGSNLAGQPEGSSVPPSAGSRRRFIGASAGGVGVLLAVQAKSALGQISCLSPSAMVSGNLSHHAGEVVCSAGLSPTDWKLQINLSSWGNVDAPRFKQNVALLDVDGSSYKTGQDISQNPRSVMNSVGALVSAVLPDADVPSSTGIWEFLAFPQNFATLSDCELMRHLIAAWINTNLLPDYPIKSWHIQEMWQSLRRGGTYCPSSLACTGTMGLTAAEVISYIKTTYSGTESPLLYVCKKQNSTTK</sequence>
<feature type="compositionally biased region" description="Polar residues" evidence="1">
    <location>
        <begin position="1"/>
        <end position="22"/>
    </location>
</feature>